<dbReference type="PANTHER" id="PTHR32027">
    <property type="entry name" value="CYTOSINE DEAMINASE"/>
    <property type="match status" value="1"/>
</dbReference>
<dbReference type="GO" id="GO:0046872">
    <property type="term" value="F:metal ion binding"/>
    <property type="evidence" value="ECO:0007669"/>
    <property type="project" value="UniProtKB-KW"/>
</dbReference>
<protein>
    <submittedName>
        <fullName evidence="4">Amidohydrolase family protein</fullName>
    </submittedName>
</protein>
<gene>
    <name evidence="4" type="ORF">H7B90_31010</name>
</gene>
<proteinExistence type="predicted"/>
<dbReference type="GO" id="GO:0019239">
    <property type="term" value="F:deaminase activity"/>
    <property type="evidence" value="ECO:0007669"/>
    <property type="project" value="UniProtKB-ARBA"/>
</dbReference>
<dbReference type="RefSeq" id="WP_185139782.1">
    <property type="nucleotide sequence ID" value="NZ_BORM01000003.1"/>
</dbReference>
<dbReference type="FunFam" id="3.20.20.140:FF:000019">
    <property type="entry name" value="Cytosine deaminase"/>
    <property type="match status" value="1"/>
</dbReference>
<keyword evidence="5" id="KW-1185">Reference proteome</keyword>
<feature type="domain" description="Amidohydrolase 3" evidence="3">
    <location>
        <begin position="47"/>
        <end position="321"/>
    </location>
</feature>
<name>A0A841UCA7_9BACL</name>
<dbReference type="InterPro" id="IPR013108">
    <property type="entry name" value="Amidohydro_3"/>
</dbReference>
<dbReference type="Gene3D" id="3.20.20.140">
    <property type="entry name" value="Metal-dependent hydrolases"/>
    <property type="match status" value="1"/>
</dbReference>
<evidence type="ECO:0000313" key="5">
    <source>
        <dbReference type="Proteomes" id="UP000553776"/>
    </source>
</evidence>
<evidence type="ECO:0000259" key="3">
    <source>
        <dbReference type="Pfam" id="PF07969"/>
    </source>
</evidence>
<evidence type="ECO:0000313" key="4">
    <source>
        <dbReference type="EMBL" id="MBB6695833.1"/>
    </source>
</evidence>
<dbReference type="InterPro" id="IPR032466">
    <property type="entry name" value="Metal_Hydrolase"/>
</dbReference>
<dbReference type="GO" id="GO:0016814">
    <property type="term" value="F:hydrolase activity, acting on carbon-nitrogen (but not peptide) bonds, in cyclic amidines"/>
    <property type="evidence" value="ECO:0007669"/>
    <property type="project" value="UniProtKB-ARBA"/>
</dbReference>
<dbReference type="Gene3D" id="2.30.40.10">
    <property type="entry name" value="Urease, subunit C, domain 1"/>
    <property type="match status" value="1"/>
</dbReference>
<dbReference type="InterPro" id="IPR052349">
    <property type="entry name" value="Metallo-hydrolase_Enzymes"/>
</dbReference>
<evidence type="ECO:0000256" key="2">
    <source>
        <dbReference type="ARBA" id="ARBA00022801"/>
    </source>
</evidence>
<accession>A0A841UCA7</accession>
<dbReference type="InterPro" id="IPR011059">
    <property type="entry name" value="Metal-dep_hydrolase_composite"/>
</dbReference>
<dbReference type="Proteomes" id="UP000553776">
    <property type="component" value="Unassembled WGS sequence"/>
</dbReference>
<keyword evidence="2 4" id="KW-0378">Hydrolase</keyword>
<dbReference type="Pfam" id="PF07969">
    <property type="entry name" value="Amidohydro_3"/>
    <property type="match status" value="1"/>
</dbReference>
<dbReference type="EMBL" id="JACJVR010000143">
    <property type="protein sequence ID" value="MBB6695833.1"/>
    <property type="molecule type" value="Genomic_DNA"/>
</dbReference>
<dbReference type="AlphaFoldDB" id="A0A841UCA7"/>
<organism evidence="4 5">
    <name type="scientific">Cohnella xylanilytica</name>
    <dbReference type="NCBI Taxonomy" id="557555"/>
    <lineage>
        <taxon>Bacteria</taxon>
        <taxon>Bacillati</taxon>
        <taxon>Bacillota</taxon>
        <taxon>Bacilli</taxon>
        <taxon>Bacillales</taxon>
        <taxon>Paenibacillaceae</taxon>
        <taxon>Cohnella</taxon>
    </lineage>
</organism>
<keyword evidence="1" id="KW-0479">Metal-binding</keyword>
<comment type="caution">
    <text evidence="4">The sequence shown here is derived from an EMBL/GenBank/DDBJ whole genome shotgun (WGS) entry which is preliminary data.</text>
</comment>
<reference evidence="4 5" key="1">
    <citation type="submission" date="2020-08" db="EMBL/GenBank/DDBJ databases">
        <title>Cohnella phylogeny.</title>
        <authorList>
            <person name="Dunlap C."/>
        </authorList>
    </citation>
    <scope>NUCLEOTIDE SEQUENCE [LARGE SCALE GENOMIC DNA]</scope>
    <source>
        <strain evidence="4 5">DSM 25239</strain>
    </source>
</reference>
<sequence length="392" mass="42173">MIFSRLNRVRVGDRLFDLILDAGGGTVSLVVPSGGGQGETEMPFGTADAGGLLYLPTLADRHTHLDKHLLGEPWKPRRPFVTLAGQLAFEKETLAAHGASVAERARRMLDRMLDKGTTRIRTHVDVDPQIGLSHLEDVLKVREEYRGRMEIEIVAFPQQGLLRSGSLPVMKEAMRAGADLVGGVDPAGLDRQLERSLEAMFELSAEFDAGVDLHLHDPGHLGAYTIERFAELTGEAGKGGRAAVSHAYGLGQISEAEEGELADRLREAGVEIVTSVPIDRPMPRADRLLASGVRVGVGTDNVNDAWSPFGDGDMLARASRLAEKLGWIVDDDLRKALGLVATAPLEPVEGAPATFMLVDALNPMHALASVPAREAVFANGRLVGGRWAKREG</sequence>
<dbReference type="CDD" id="cd01293">
    <property type="entry name" value="Bact_CD"/>
    <property type="match status" value="1"/>
</dbReference>
<evidence type="ECO:0000256" key="1">
    <source>
        <dbReference type="ARBA" id="ARBA00022723"/>
    </source>
</evidence>
<dbReference type="PANTHER" id="PTHR32027:SF9">
    <property type="entry name" value="BLL3847 PROTEIN"/>
    <property type="match status" value="1"/>
</dbReference>
<dbReference type="SUPFAM" id="SSF51556">
    <property type="entry name" value="Metallo-dependent hydrolases"/>
    <property type="match status" value="1"/>
</dbReference>